<feature type="region of interest" description="Disordered" evidence="1">
    <location>
        <begin position="203"/>
        <end position="254"/>
    </location>
</feature>
<dbReference type="AlphaFoldDB" id="A0A177FTU9"/>
<comment type="caution">
    <text evidence="2">The sequence shown here is derived from an EMBL/GenBank/DDBJ whole genome shotgun (WGS) entry which is preliminary data.</text>
</comment>
<dbReference type="EMBL" id="LVHD01000317">
    <property type="protein sequence ID" value="OAG71518.1"/>
    <property type="molecule type" value="Genomic_DNA"/>
</dbReference>
<gene>
    <name evidence="2" type="ORF">Amal_04105</name>
</gene>
<proteinExistence type="predicted"/>
<evidence type="ECO:0000313" key="2">
    <source>
        <dbReference type="EMBL" id="OAG71518.1"/>
    </source>
</evidence>
<sequence length="254" mass="28276">MRMDVAALCCVTIQRRQADGCHSIGMERGVAEISEPIHAKPEPGVRDNHRHSRAVQFAVIALGKMMQLVGEFKHQLGIRPWGDIGQAGNQPRPTDQHESKRHAKAGDYQGCQHQAEQEQHIAHALANQHHGCHAQHQQRHAASPGAQTFGIKRAQNNGHQGREKEHEQRKPGAWLYKRAGEGAIIRRRKAQQVGARQMLLPALANQPEGQREQNGGQCSAARGRHQNPAFHGGSQQHQARQTQRLNPRTFLADI</sequence>
<dbReference type="Proteomes" id="UP000077349">
    <property type="component" value="Unassembled WGS sequence"/>
</dbReference>
<organism evidence="2 3">
    <name type="scientific">Acetobacter malorum</name>
    <dbReference type="NCBI Taxonomy" id="178901"/>
    <lineage>
        <taxon>Bacteria</taxon>
        <taxon>Pseudomonadati</taxon>
        <taxon>Pseudomonadota</taxon>
        <taxon>Alphaproteobacteria</taxon>
        <taxon>Acetobacterales</taxon>
        <taxon>Acetobacteraceae</taxon>
        <taxon>Acetobacter</taxon>
    </lineage>
</organism>
<protein>
    <submittedName>
        <fullName evidence="2">Uncharacterized protein</fullName>
    </submittedName>
</protein>
<accession>A0A177FTU9</accession>
<feature type="compositionally biased region" description="Polar residues" evidence="1">
    <location>
        <begin position="233"/>
        <end position="246"/>
    </location>
</feature>
<name>A0A177FTU9_9PROT</name>
<reference evidence="2 3" key="1">
    <citation type="submission" date="2016-03" db="EMBL/GenBank/DDBJ databases">
        <title>Draft genome sequence of Acetobacter malorum CECT 7742, a strain isolated from strawberry vinegar.</title>
        <authorList>
            <person name="Sainz F."/>
            <person name="Mas A."/>
            <person name="Torija M.J."/>
        </authorList>
    </citation>
    <scope>NUCLEOTIDE SEQUENCE [LARGE SCALE GENOMIC DNA]</scope>
    <source>
        <strain evidence="2 3">CECT 7742</strain>
    </source>
</reference>
<feature type="region of interest" description="Disordered" evidence="1">
    <location>
        <begin position="82"/>
        <end position="117"/>
    </location>
</feature>
<evidence type="ECO:0000313" key="3">
    <source>
        <dbReference type="Proteomes" id="UP000077349"/>
    </source>
</evidence>
<evidence type="ECO:0000256" key="1">
    <source>
        <dbReference type="SAM" id="MobiDB-lite"/>
    </source>
</evidence>